<evidence type="ECO:0000313" key="4">
    <source>
        <dbReference type="EMBL" id="QXI30570.1"/>
    </source>
</evidence>
<dbReference type="Proteomes" id="UP000634530">
    <property type="component" value="Chromosome"/>
</dbReference>
<dbReference type="InterPro" id="IPR029752">
    <property type="entry name" value="D-isomer_DH_CS1"/>
</dbReference>
<organism evidence="4 5">
    <name type="scientific">Pseudomonas vanderleydeniana</name>
    <dbReference type="NCBI Taxonomy" id="2745495"/>
    <lineage>
        <taxon>Bacteria</taxon>
        <taxon>Pseudomonadati</taxon>
        <taxon>Pseudomonadota</taxon>
        <taxon>Gammaproteobacteria</taxon>
        <taxon>Pseudomonadales</taxon>
        <taxon>Pseudomonadaceae</taxon>
        <taxon>Pseudomonas</taxon>
    </lineage>
</organism>
<proteinExistence type="predicted"/>
<dbReference type="CDD" id="cd12164">
    <property type="entry name" value="GDH_like_2"/>
    <property type="match status" value="1"/>
</dbReference>
<name>A0A9E6TUR2_9PSED</name>
<evidence type="ECO:0000259" key="3">
    <source>
        <dbReference type="Pfam" id="PF02826"/>
    </source>
</evidence>
<dbReference type="EMBL" id="CP077093">
    <property type="protein sequence ID" value="QXI30570.1"/>
    <property type="molecule type" value="Genomic_DNA"/>
</dbReference>
<dbReference type="Gene3D" id="3.40.50.720">
    <property type="entry name" value="NAD(P)-binding Rossmann-like Domain"/>
    <property type="match status" value="2"/>
</dbReference>
<dbReference type="AlphaFoldDB" id="A0A9E6TUR2"/>
<dbReference type="PANTHER" id="PTHR43333:SF1">
    <property type="entry name" value="D-ISOMER SPECIFIC 2-HYDROXYACID DEHYDROGENASE NAD-BINDING DOMAIN-CONTAINING PROTEIN"/>
    <property type="match status" value="1"/>
</dbReference>
<dbReference type="SUPFAM" id="SSF51735">
    <property type="entry name" value="NAD(P)-binding Rossmann-fold domains"/>
    <property type="match status" value="1"/>
</dbReference>
<dbReference type="InterPro" id="IPR036291">
    <property type="entry name" value="NAD(P)-bd_dom_sf"/>
</dbReference>
<feature type="domain" description="D-isomer specific 2-hydroxyacid dehydrogenase NAD-binding" evidence="3">
    <location>
        <begin position="103"/>
        <end position="273"/>
    </location>
</feature>
<evidence type="ECO:0000256" key="2">
    <source>
        <dbReference type="ARBA" id="ARBA00023027"/>
    </source>
</evidence>
<dbReference type="Pfam" id="PF02826">
    <property type="entry name" value="2-Hacid_dh_C"/>
    <property type="match status" value="1"/>
</dbReference>
<dbReference type="GO" id="GO:0016616">
    <property type="term" value="F:oxidoreductase activity, acting on the CH-OH group of donors, NAD or NADP as acceptor"/>
    <property type="evidence" value="ECO:0007669"/>
    <property type="project" value="UniProtKB-ARBA"/>
</dbReference>
<keyword evidence="2" id="KW-0520">NAD</keyword>
<evidence type="ECO:0000313" key="5">
    <source>
        <dbReference type="Proteomes" id="UP000634530"/>
    </source>
</evidence>
<keyword evidence="1" id="KW-0560">Oxidoreductase</keyword>
<evidence type="ECO:0000256" key="1">
    <source>
        <dbReference type="ARBA" id="ARBA00023002"/>
    </source>
</evidence>
<dbReference type="SUPFAM" id="SSF52283">
    <property type="entry name" value="Formate/glycerate dehydrogenase catalytic domain-like"/>
    <property type="match status" value="1"/>
</dbReference>
<dbReference type="PANTHER" id="PTHR43333">
    <property type="entry name" value="2-HACID_DH_C DOMAIN-CONTAINING PROTEIN"/>
    <property type="match status" value="1"/>
</dbReference>
<keyword evidence="5" id="KW-1185">Reference proteome</keyword>
<dbReference type="KEGG" id="pvw:HU752_011740"/>
<dbReference type="GO" id="GO:0051287">
    <property type="term" value="F:NAD binding"/>
    <property type="evidence" value="ECO:0007669"/>
    <property type="project" value="InterPro"/>
</dbReference>
<gene>
    <name evidence="4" type="ORF">HU752_011740</name>
</gene>
<dbReference type="PROSITE" id="PS00065">
    <property type="entry name" value="D_2_HYDROXYACID_DH_1"/>
    <property type="match status" value="1"/>
</dbReference>
<reference evidence="4 5" key="2">
    <citation type="journal article" date="2021" name="Microorganisms">
        <title>The Ever-Expanding Pseudomonas Genus: Description of 43 New Species and Partition of the Pseudomonas putida Group.</title>
        <authorList>
            <person name="Girard L."/>
            <person name="Lood C."/>
            <person name="Hofte M."/>
            <person name="Vandamme P."/>
            <person name="Rokni-Zadeh H."/>
            <person name="van Noort V."/>
            <person name="Lavigne R."/>
            <person name="De Mot R."/>
        </authorList>
    </citation>
    <scope>NUCLEOTIDE SEQUENCE [LARGE SCALE GENOMIC DNA]</scope>
    <source>
        <strain evidence="4 5">RW8P3</strain>
    </source>
</reference>
<accession>A0A9E6TUR2</accession>
<protein>
    <submittedName>
        <fullName evidence="4">Glyoxylate/hydroxypyruvate reductase A</fullName>
    </submittedName>
</protein>
<dbReference type="InterPro" id="IPR006140">
    <property type="entry name" value="D-isomer_DH_NAD-bd"/>
</dbReference>
<sequence>MCILYMAWPSDAEQWRAAFARLAPELEFRLAPDIGDPGDVRYLIAWESSADLIERFPNLRVLYSAGAGVDQFDLSLLPAHVPLVRLVDPAMASIMTEYVQFAVLALHRDILSYRAQQTARVWAELPIIPAARRRVGVMGIGNLGLAVLERLHPLGFQLSGWNRSEKAVPGGRCYVGMEQLPAFLAQCDILINLLPLTPQTTGILNRERLDCLPMGAGLVNVGRGAHLVEADVVRALDEGRLGGAILDVFEQEPPPPEHPFWSHPKVLMTPHVASTVQIDGAVSVILENLRRERRGDALLNVVDRSRGY</sequence>
<reference evidence="4 5" key="1">
    <citation type="journal article" date="2020" name="Microorganisms">
        <title>Reliable Identification of Environmental Pseudomonas Isolates Using the rpoD Gene.</title>
        <authorList>
            <consortium name="The Broad Institute Genome Sequencing Platform"/>
            <person name="Girard L."/>
            <person name="Lood C."/>
            <person name="Rokni-Zadeh H."/>
            <person name="van Noort V."/>
            <person name="Lavigne R."/>
            <person name="De Mot R."/>
        </authorList>
    </citation>
    <scope>NUCLEOTIDE SEQUENCE [LARGE SCALE GENOMIC DNA]</scope>
    <source>
        <strain evidence="4 5">RW8P3</strain>
    </source>
</reference>
<dbReference type="RefSeq" id="WP_186680526.1">
    <property type="nucleotide sequence ID" value="NZ_CP077093.1"/>
</dbReference>